<dbReference type="EMBL" id="BGZK01000971">
    <property type="protein sequence ID" value="GBP66898.1"/>
    <property type="molecule type" value="Genomic_DNA"/>
</dbReference>
<dbReference type="Proteomes" id="UP000299102">
    <property type="component" value="Unassembled WGS sequence"/>
</dbReference>
<reference evidence="1 2" key="1">
    <citation type="journal article" date="2019" name="Commun. Biol.">
        <title>The bagworm genome reveals a unique fibroin gene that provides high tensile strength.</title>
        <authorList>
            <person name="Kono N."/>
            <person name="Nakamura H."/>
            <person name="Ohtoshi R."/>
            <person name="Tomita M."/>
            <person name="Numata K."/>
            <person name="Arakawa K."/>
        </authorList>
    </citation>
    <scope>NUCLEOTIDE SEQUENCE [LARGE SCALE GENOMIC DNA]</scope>
</reference>
<name>A0A4C1XTQ0_EUMVA</name>
<gene>
    <name evidence="1" type="ORF">EVAR_60955_1</name>
</gene>
<comment type="caution">
    <text evidence="1">The sequence shown here is derived from an EMBL/GenBank/DDBJ whole genome shotgun (WGS) entry which is preliminary data.</text>
</comment>
<protein>
    <submittedName>
        <fullName evidence="1">Uncharacterized protein</fullName>
    </submittedName>
</protein>
<keyword evidence="2" id="KW-1185">Reference proteome</keyword>
<proteinExistence type="predicted"/>
<organism evidence="1 2">
    <name type="scientific">Eumeta variegata</name>
    <name type="common">Bagworm moth</name>
    <name type="synonym">Eumeta japonica</name>
    <dbReference type="NCBI Taxonomy" id="151549"/>
    <lineage>
        <taxon>Eukaryota</taxon>
        <taxon>Metazoa</taxon>
        <taxon>Ecdysozoa</taxon>
        <taxon>Arthropoda</taxon>
        <taxon>Hexapoda</taxon>
        <taxon>Insecta</taxon>
        <taxon>Pterygota</taxon>
        <taxon>Neoptera</taxon>
        <taxon>Endopterygota</taxon>
        <taxon>Lepidoptera</taxon>
        <taxon>Glossata</taxon>
        <taxon>Ditrysia</taxon>
        <taxon>Tineoidea</taxon>
        <taxon>Psychidae</taxon>
        <taxon>Oiketicinae</taxon>
        <taxon>Eumeta</taxon>
    </lineage>
</organism>
<evidence type="ECO:0000313" key="1">
    <source>
        <dbReference type="EMBL" id="GBP66898.1"/>
    </source>
</evidence>
<accession>A0A4C1XTQ0</accession>
<dbReference type="AlphaFoldDB" id="A0A4C1XTQ0"/>
<sequence>MRDEEWNRDPGPEKKLRTDGVETEFRCLNCCRKTALFNKRTSQELGPSQRGPPLLRLPQALQARSVGACADWGPTGKCHLGYMASPTLGYNCCRAMEHRTYSNTLN</sequence>
<evidence type="ECO:0000313" key="2">
    <source>
        <dbReference type="Proteomes" id="UP000299102"/>
    </source>
</evidence>